<dbReference type="EMBL" id="SJDT01000003">
    <property type="protein sequence ID" value="TBW22212.1"/>
    <property type="molecule type" value="Genomic_DNA"/>
</dbReference>
<dbReference type="InterPro" id="IPR055354">
    <property type="entry name" value="DUF7507"/>
</dbReference>
<dbReference type="Proteomes" id="UP000293036">
    <property type="component" value="Unassembled WGS sequence"/>
</dbReference>
<keyword evidence="1" id="KW-0812">Transmembrane</keyword>
<dbReference type="OrthoDB" id="3169091at2"/>
<feature type="domain" description="DUF7507" evidence="2">
    <location>
        <begin position="1224"/>
        <end position="1328"/>
    </location>
</feature>
<comment type="caution">
    <text evidence="3">The sequence shown here is derived from an EMBL/GenBank/DDBJ whole genome shotgun (WGS) entry which is preliminary data.</text>
</comment>
<feature type="transmembrane region" description="Helical" evidence="1">
    <location>
        <begin position="1611"/>
        <end position="1628"/>
    </location>
</feature>
<feature type="domain" description="DUF7507" evidence="2">
    <location>
        <begin position="1110"/>
        <end position="1205"/>
    </location>
</feature>
<keyword evidence="1" id="KW-0472">Membrane</keyword>
<feature type="domain" description="DUF7507" evidence="2">
    <location>
        <begin position="1472"/>
        <end position="1568"/>
    </location>
</feature>
<dbReference type="Pfam" id="PF24346">
    <property type="entry name" value="DUF7507"/>
    <property type="match status" value="5"/>
</dbReference>
<feature type="domain" description="DUF7507" evidence="2">
    <location>
        <begin position="886"/>
        <end position="970"/>
    </location>
</feature>
<keyword evidence="4" id="KW-1185">Reference proteome</keyword>
<proteinExistence type="predicted"/>
<reference evidence="3 4" key="1">
    <citation type="submission" date="2019-02" db="EMBL/GenBank/DDBJ databases">
        <title>Arcanobacterium bovis sp. nov., isolated from the milk of a cow with mastitis.</title>
        <authorList>
            <person name="Sammra O."/>
            <person name="Foster G."/>
            <person name="Hassan A."/>
            <person name="Alssahen M."/>
            <person name="Laemmler C."/>
            <person name="Borowiak M."/>
            <person name="Malorny B."/>
            <person name="Abdulmawjood A."/>
        </authorList>
    </citation>
    <scope>NUCLEOTIDE SEQUENCE [LARGE SCALE GENOMIC DNA]</scope>
    <source>
        <strain evidence="3 4">C605018/01/1</strain>
    </source>
</reference>
<feature type="domain" description="DUF7507" evidence="2">
    <location>
        <begin position="993"/>
        <end position="1090"/>
    </location>
</feature>
<evidence type="ECO:0000256" key="1">
    <source>
        <dbReference type="SAM" id="Phobius"/>
    </source>
</evidence>
<evidence type="ECO:0000313" key="4">
    <source>
        <dbReference type="Proteomes" id="UP000293036"/>
    </source>
</evidence>
<protein>
    <recommendedName>
        <fullName evidence="2">DUF7507 domain-containing protein</fullName>
    </recommendedName>
</protein>
<organism evidence="3 4">
    <name type="scientific">Arcanobacterium bovis</name>
    <dbReference type="NCBI Taxonomy" id="2529275"/>
    <lineage>
        <taxon>Bacteria</taxon>
        <taxon>Bacillati</taxon>
        <taxon>Actinomycetota</taxon>
        <taxon>Actinomycetes</taxon>
        <taxon>Actinomycetales</taxon>
        <taxon>Actinomycetaceae</taxon>
        <taxon>Arcanobacterium</taxon>
    </lineage>
</organism>
<accession>A0A4V6MYT3</accession>
<gene>
    <name evidence="3" type="ORF">EZJ44_05170</name>
</gene>
<keyword evidence="1" id="KW-1133">Transmembrane helix</keyword>
<sequence length="1633" mass="167426">MRTYPSLSDEPKKASLVHFLSGKYGFRKANGRKYGVLGLCFAIIIGMFSGAALPAFAAGGQMSVSITPQQSTFKPGETVKYVVSYTCSVASCDNSQISFQVAGQKGETLSELITSAKINTSYVNTSIMNWNAGNLAAGTTGSFVVELTTTNGGYGNGETLTLSATMSATGSTNATTNANVTAQATDQAKINLAYSPANLAVGNTGKYAFNMVVGNSVGALYLYDSQFVVDIPAGAVLPFIENNWNGTPVWTPGADGTGGTLTCPLPARPGLSGMYGYSPSNFAWCTADITFPKDRFTAGQTVQIPGRWVGNIEDWTSGSQVRTQVTKTATFSTTLSGTVPNQTSQDTNVHASSGTKCMQPEQGYTGSIGFDTYGADVTKAVFKISQPTGGSWTLTNVVTPFKTNLDLVIEYRYVGDTTTRTKHIAPNTDSGAWPDSGGVLDWVQVTATGLIVGGGITSPLDDLQIQYSGKFPLGTTPGASTTLQRSLELTYGDGTVLATTIPNNETISLCESWRGRLTIMSGQSYNESMVGMPFSHSLTVSQESYTASLAPHVSFILPTNLAFDPKSVAFVSGTAGIPSVAPLSITSKAVSGGTQWDIDWSNIVMPPLVDTKTPINFKFSYNVIPTAPTTASNIPYQALLWQNTTVPLQSQPFPGMYANDTYNVDSNAATTALPWSSGALTYVPLTQVTTNLLTDPAGVAMRDAQVEPGSTYAQDLLLSNSSAVDYKDAVLYAVLPYVGDHGLLASNESLAHGSQWTPVFAGVSSVPAGYTVEYSTSSNPCRPEVYASVAGCVDDWTSTAPADLSTVKALRFKAGATVLSVGKSVSFQWKLTAPANATGTAYASVARSSVPVGSSAYEITETALTSATVMPSAIDVTSSFVLNDKDGDGKGDAGETVTWNYVVKNTGGATLNNIVINGRAVTCTPTTLAGGAQATCSTTSTISQADVDAQSYLDAVTASGINNASQKVTSVQRTLSVPLASGIGLKLDKQAVLSKDANGNGLADVNDVVTYSFAVTNTGDQTVNNLKLDDKMLTDLGLTLTCPASVAPGASVNCTSVDMIVSAPQVDTLATINNSASVSGVTGLNADVTSNVSTTNTATNQAAGIAANNASLVLVNDADGDGVIDLGDTVKAVITVVNTGGVTLNTVGVASTNASLPMTCVKTSLGAGDTTTCESGVYAASQADIDSGKITTTLNPTGISPASTKLSAGDFPVSLATSQVSGLVLVKTAKLTGDVNSNGAGDPGDTVTYSFKVTNTGDVTVSSPVIADQNLADRGITVTCPATIGAKTSVDCDPVDMKLTQADIDAGATLVNTATASGKNPDGTAVTSLSHQATTGLSQIVQITGTTVLKLVDDVDGDGLADAGDSVQLIMTVINTGAVSVDALTASAGSSYTMTCTPSKIGAGQSAVCSSQPVSVTQADVDAGTVQGAVETTGVGVNKVNVTTGKQTASLPTDSRAELSLSGKVRLDDVNGNQLADEGETVTFVYTVTNTGTRSVASLTGVLNPSVNGSGLVAGNVDRVISCDAAALEPGKSAVCIEEVTVTKADIANGKVRSAMLARATPSGNIAVQTTPVILEQETTKPVAVPPAEAPAPTPVLDVVESVLAKTGSTSIALLLTALMLLGAGVLVRRKQA</sequence>
<feature type="transmembrane region" description="Helical" evidence="1">
    <location>
        <begin position="34"/>
        <end position="57"/>
    </location>
</feature>
<evidence type="ECO:0000313" key="3">
    <source>
        <dbReference type="EMBL" id="TBW22212.1"/>
    </source>
</evidence>
<evidence type="ECO:0000259" key="2">
    <source>
        <dbReference type="Pfam" id="PF24346"/>
    </source>
</evidence>
<name>A0A4V6MYT3_9ACTO</name>